<evidence type="ECO:0000313" key="2">
    <source>
        <dbReference type="EMBL" id="KCZ52612.1"/>
    </source>
</evidence>
<feature type="transmembrane region" description="Helical" evidence="1">
    <location>
        <begin position="202"/>
        <end position="223"/>
    </location>
</feature>
<dbReference type="eggNOG" id="COG3182">
    <property type="taxonomic scope" value="Bacteria"/>
</dbReference>
<organism evidence="2 3">
    <name type="scientific">Hyphomonas beringensis</name>
    <dbReference type="NCBI Taxonomy" id="1280946"/>
    <lineage>
        <taxon>Bacteria</taxon>
        <taxon>Pseudomonadati</taxon>
        <taxon>Pseudomonadota</taxon>
        <taxon>Alphaproteobacteria</taxon>
        <taxon>Hyphomonadales</taxon>
        <taxon>Hyphomonadaceae</taxon>
        <taxon>Hyphomonas</taxon>
    </lineage>
</organism>
<dbReference type="Proteomes" id="UP000027037">
    <property type="component" value="Unassembled WGS sequence"/>
</dbReference>
<proteinExistence type="predicted"/>
<accession>A0A062U2V5</accession>
<sequence>MIILRWAVRVHKWLALLIGLQVFLWLLGGLVMSALPIEQVRSEHNIAEHPALAVSPASLLSLQQATDAAGLMAIDEATLDGLAGTPVWRLQSGDQVVLVSAEDGKRLTPLPETLARTIAEHDFAPDVPVKSVQLLENPPSEYGPGGPVWQIVFQDEGDTRLYVDPDSGIVRARRSSTWRLFDFFWRLHVMDYNDGADFNHPLLIISAFLGVLVSIAGLVILFFRMRRFLQGRAAMKRRKSLSRL</sequence>
<keyword evidence="3" id="KW-1185">Reference proteome</keyword>
<dbReference type="EMBL" id="AWFF01000065">
    <property type="protein sequence ID" value="KCZ52612.1"/>
    <property type="molecule type" value="Genomic_DNA"/>
</dbReference>
<name>A0A062U2V5_9PROT</name>
<dbReference type="InterPro" id="IPR005625">
    <property type="entry name" value="PepSY-ass_TM"/>
</dbReference>
<keyword evidence="1" id="KW-1133">Transmembrane helix</keyword>
<evidence type="ECO:0008006" key="4">
    <source>
        <dbReference type="Google" id="ProtNLM"/>
    </source>
</evidence>
<evidence type="ECO:0000313" key="3">
    <source>
        <dbReference type="Proteomes" id="UP000027037"/>
    </source>
</evidence>
<dbReference type="Pfam" id="PF03929">
    <property type="entry name" value="PepSY_TM"/>
    <property type="match status" value="1"/>
</dbReference>
<gene>
    <name evidence="2" type="ORF">HY29_04855</name>
</gene>
<reference evidence="2 3" key="1">
    <citation type="journal article" date="2014" name="Antonie Van Leeuwenhoek">
        <title>Hyphomonas beringensis sp. nov. and Hyphomonas chukchiensis sp. nov., isolated from surface seawater of the Bering Sea and Chukchi Sea.</title>
        <authorList>
            <person name="Li C."/>
            <person name="Lai Q."/>
            <person name="Li G."/>
            <person name="Dong C."/>
            <person name="Wang J."/>
            <person name="Liao Y."/>
            <person name="Shao Z."/>
        </authorList>
    </citation>
    <scope>NUCLEOTIDE SEQUENCE [LARGE SCALE GENOMIC DNA]</scope>
    <source>
        <strain evidence="2 3">25B14_1</strain>
    </source>
</reference>
<dbReference type="STRING" id="1280946.HY29_04855"/>
<dbReference type="RefSeq" id="WP_034798379.1">
    <property type="nucleotide sequence ID" value="NZ_AWFF01000065.1"/>
</dbReference>
<keyword evidence="1" id="KW-0812">Transmembrane</keyword>
<comment type="caution">
    <text evidence="2">The sequence shown here is derived from an EMBL/GenBank/DDBJ whole genome shotgun (WGS) entry which is preliminary data.</text>
</comment>
<keyword evidence="1" id="KW-0472">Membrane</keyword>
<evidence type="ECO:0000256" key="1">
    <source>
        <dbReference type="SAM" id="Phobius"/>
    </source>
</evidence>
<dbReference type="PATRIC" id="fig|1280946.3.peg.3019"/>
<protein>
    <recommendedName>
        <fullName evidence="4">PepSY domain-containing protein</fullName>
    </recommendedName>
</protein>
<dbReference type="AlphaFoldDB" id="A0A062U2V5"/>
<dbReference type="OrthoDB" id="9806195at2"/>